<dbReference type="EnsemblMetazoa" id="Aqu2.1.39279_001">
    <property type="protein sequence ID" value="Aqu2.1.39279_001"/>
    <property type="gene ID" value="Aqu2.1.39279"/>
</dbReference>
<dbReference type="SMART" id="SM00710">
    <property type="entry name" value="PbH1"/>
    <property type="match status" value="4"/>
</dbReference>
<proteinExistence type="predicted"/>
<dbReference type="InterPro" id="IPR006626">
    <property type="entry name" value="PbH1"/>
</dbReference>
<sequence length="335" mass="37471">MKLNNAFDVKVSSSVFYYYAVVITYKPLPVCSTELPHYSLIVTNVTSLTYSHLSLYIFHGASYNLSAIFDHYYITHSQFILQFGNSLFSCYIKNSSFRSGLYDFHIFRITFNAKLNPKKCKFPGYQLVSTFVIEDSQFCDNWHGIRISGVPYLPRTNSNHFVIIIKSCLISNNTIAGLFIDEKFLTSVQINIIDTEFIGNKANVIKNSFFISLKNVTVANSTSTGLKLITSIVTIENKLIFRSNTGVVGGGLSITDSSQLIVSSSTNLEFIDNHASYKGGGIYVEELTKSFIILEAPNIPLTLINNSAAFGDDIYGYNNHRSNRFNLTNPNISST</sequence>
<dbReference type="InParanoid" id="A0A1X7VHK8"/>
<accession>A0A1X7VHK8</accession>
<evidence type="ECO:0008006" key="2">
    <source>
        <dbReference type="Google" id="ProtNLM"/>
    </source>
</evidence>
<reference evidence="1" key="1">
    <citation type="submission" date="2017-05" db="UniProtKB">
        <authorList>
            <consortium name="EnsemblMetazoa"/>
        </authorList>
    </citation>
    <scope>IDENTIFICATION</scope>
</reference>
<evidence type="ECO:0000313" key="1">
    <source>
        <dbReference type="EnsemblMetazoa" id="Aqu2.1.39279_001"/>
    </source>
</evidence>
<protein>
    <recommendedName>
        <fullName evidence="2">Right handed beta helix domain-containing protein</fullName>
    </recommendedName>
</protein>
<dbReference type="AlphaFoldDB" id="A0A1X7VHK8"/>
<organism evidence="1">
    <name type="scientific">Amphimedon queenslandica</name>
    <name type="common">Sponge</name>
    <dbReference type="NCBI Taxonomy" id="400682"/>
    <lineage>
        <taxon>Eukaryota</taxon>
        <taxon>Metazoa</taxon>
        <taxon>Porifera</taxon>
        <taxon>Demospongiae</taxon>
        <taxon>Heteroscleromorpha</taxon>
        <taxon>Haplosclerida</taxon>
        <taxon>Niphatidae</taxon>
        <taxon>Amphimedon</taxon>
    </lineage>
</organism>
<name>A0A1X7VHK8_AMPQE</name>